<organism evidence="8 9">
    <name type="scientific">Desulfacinum infernum DSM 9756</name>
    <dbReference type="NCBI Taxonomy" id="1121391"/>
    <lineage>
        <taxon>Bacteria</taxon>
        <taxon>Pseudomonadati</taxon>
        <taxon>Thermodesulfobacteriota</taxon>
        <taxon>Syntrophobacteria</taxon>
        <taxon>Syntrophobacterales</taxon>
        <taxon>Syntrophobacteraceae</taxon>
        <taxon>Desulfacinum</taxon>
    </lineage>
</organism>
<dbReference type="EMBL" id="FQVB01000056">
    <property type="protein sequence ID" value="SHG27793.1"/>
    <property type="molecule type" value="Genomic_DNA"/>
</dbReference>
<dbReference type="InterPro" id="IPR013762">
    <property type="entry name" value="Integrase-like_cat_sf"/>
</dbReference>
<dbReference type="GO" id="GO:0015074">
    <property type="term" value="P:DNA integration"/>
    <property type="evidence" value="ECO:0007669"/>
    <property type="project" value="UniProtKB-KW"/>
</dbReference>
<dbReference type="PROSITE" id="PS51900">
    <property type="entry name" value="CB"/>
    <property type="match status" value="1"/>
</dbReference>
<evidence type="ECO:0000313" key="9">
    <source>
        <dbReference type="Proteomes" id="UP000184076"/>
    </source>
</evidence>
<dbReference type="STRING" id="1121391.SAMN02745206_03605"/>
<evidence type="ECO:0000256" key="3">
    <source>
        <dbReference type="ARBA" id="ARBA00023125"/>
    </source>
</evidence>
<dbReference type="Gene3D" id="1.10.150.130">
    <property type="match status" value="1"/>
</dbReference>
<dbReference type="SUPFAM" id="SSF56349">
    <property type="entry name" value="DNA breaking-rejoining enzymes"/>
    <property type="match status" value="1"/>
</dbReference>
<evidence type="ECO:0000256" key="4">
    <source>
        <dbReference type="ARBA" id="ARBA00023172"/>
    </source>
</evidence>
<evidence type="ECO:0000256" key="1">
    <source>
        <dbReference type="ARBA" id="ARBA00008857"/>
    </source>
</evidence>
<feature type="domain" description="Core-binding (CB)" evidence="7">
    <location>
        <begin position="9"/>
        <end position="92"/>
    </location>
</feature>
<protein>
    <submittedName>
        <fullName evidence="8">Integrase/recombinase XerC</fullName>
    </submittedName>
</protein>
<dbReference type="InterPro" id="IPR050090">
    <property type="entry name" value="Tyrosine_recombinase_XerCD"/>
</dbReference>
<keyword evidence="2" id="KW-0229">DNA integration</keyword>
<keyword evidence="4" id="KW-0233">DNA recombination</keyword>
<sequence length="308" mass="34670">MIYKPCRDITLHEAIEEYLERQVATGAFRESTAANRRLELCRFADFARKKGVTAPHKTHKNLVTAYLGALKVTNGTKRTIMAVLSAFYDYLVDEDLVLENVLESLPVPKSPPPEADFLNEEELQKFFQAVVDTSSECVVDRNLLVVTCLAGLCLRVSEVSGLRLQDLDISSRPGAIRVHRKGGKESRIPLNEEIRDLLDRWLEKREDWAGKASPWVILSTRGRKLSVRQIQTMVRKALEHAGLVKRRMGPHLLRHSGASRYLMDGTDVKTIQALLGHSNLSTTSRYVHTTAKALEKAVGSFPSFVRHN</sequence>
<name>A0A1M5IJ29_9BACT</name>
<dbReference type="PANTHER" id="PTHR30349:SF41">
    <property type="entry name" value="INTEGRASE_RECOMBINASE PROTEIN MJ0367-RELATED"/>
    <property type="match status" value="1"/>
</dbReference>
<dbReference type="InterPro" id="IPR002104">
    <property type="entry name" value="Integrase_catalytic"/>
</dbReference>
<comment type="similarity">
    <text evidence="1">Belongs to the 'phage' integrase family.</text>
</comment>
<evidence type="ECO:0000256" key="2">
    <source>
        <dbReference type="ARBA" id="ARBA00022908"/>
    </source>
</evidence>
<dbReference type="InterPro" id="IPR011010">
    <property type="entry name" value="DNA_brk_join_enz"/>
</dbReference>
<dbReference type="InterPro" id="IPR044068">
    <property type="entry name" value="CB"/>
</dbReference>
<dbReference type="GO" id="GO:0006310">
    <property type="term" value="P:DNA recombination"/>
    <property type="evidence" value="ECO:0007669"/>
    <property type="project" value="UniProtKB-KW"/>
</dbReference>
<dbReference type="Gene3D" id="1.10.443.10">
    <property type="entry name" value="Intergrase catalytic core"/>
    <property type="match status" value="1"/>
</dbReference>
<dbReference type="PANTHER" id="PTHR30349">
    <property type="entry name" value="PHAGE INTEGRASE-RELATED"/>
    <property type="match status" value="1"/>
</dbReference>
<dbReference type="InterPro" id="IPR010998">
    <property type="entry name" value="Integrase_recombinase_N"/>
</dbReference>
<reference evidence="9" key="1">
    <citation type="submission" date="2016-11" db="EMBL/GenBank/DDBJ databases">
        <authorList>
            <person name="Varghese N."/>
            <person name="Submissions S."/>
        </authorList>
    </citation>
    <scope>NUCLEOTIDE SEQUENCE [LARGE SCALE GENOMIC DNA]</scope>
    <source>
        <strain evidence="9">DSM 9756</strain>
    </source>
</reference>
<evidence type="ECO:0000256" key="5">
    <source>
        <dbReference type="PROSITE-ProRule" id="PRU01248"/>
    </source>
</evidence>
<accession>A0A1M5IJ29</accession>
<evidence type="ECO:0000259" key="7">
    <source>
        <dbReference type="PROSITE" id="PS51900"/>
    </source>
</evidence>
<dbReference type="GO" id="GO:0003677">
    <property type="term" value="F:DNA binding"/>
    <property type="evidence" value="ECO:0007669"/>
    <property type="project" value="UniProtKB-UniRule"/>
</dbReference>
<dbReference type="Pfam" id="PF00589">
    <property type="entry name" value="Phage_integrase"/>
    <property type="match status" value="1"/>
</dbReference>
<keyword evidence="9" id="KW-1185">Reference proteome</keyword>
<dbReference type="Proteomes" id="UP000184076">
    <property type="component" value="Unassembled WGS sequence"/>
</dbReference>
<evidence type="ECO:0000259" key="6">
    <source>
        <dbReference type="PROSITE" id="PS51898"/>
    </source>
</evidence>
<evidence type="ECO:0000313" key="8">
    <source>
        <dbReference type="EMBL" id="SHG27793.1"/>
    </source>
</evidence>
<proteinExistence type="inferred from homology"/>
<keyword evidence="3 5" id="KW-0238">DNA-binding</keyword>
<feature type="domain" description="Tyr recombinase" evidence="6">
    <location>
        <begin position="113"/>
        <end position="299"/>
    </location>
</feature>
<dbReference type="AlphaFoldDB" id="A0A1M5IJ29"/>
<gene>
    <name evidence="8" type="ORF">SAMN02745206_03605</name>
</gene>
<dbReference type="PROSITE" id="PS51898">
    <property type="entry name" value="TYR_RECOMBINASE"/>
    <property type="match status" value="1"/>
</dbReference>